<dbReference type="InterPro" id="IPR044674">
    <property type="entry name" value="EDEM1/2/3"/>
</dbReference>
<evidence type="ECO:0000313" key="3">
    <source>
        <dbReference type="Proteomes" id="UP001159659"/>
    </source>
</evidence>
<evidence type="ECO:0000313" key="2">
    <source>
        <dbReference type="EMBL" id="CAI5728765.1"/>
    </source>
</evidence>
<evidence type="ECO:0000256" key="1">
    <source>
        <dbReference type="ARBA" id="ARBA00023180"/>
    </source>
</evidence>
<dbReference type="EMBL" id="CANTFK010000809">
    <property type="protein sequence ID" value="CAI5728765.1"/>
    <property type="molecule type" value="Genomic_DNA"/>
</dbReference>
<proteinExistence type="predicted"/>
<dbReference type="PANTHER" id="PTHR45679:SF5">
    <property type="entry name" value="ER DEGRADATION-ENHANCING ALPHA-MANNOSIDASE-LIKE PROTEIN 1"/>
    <property type="match status" value="1"/>
</dbReference>
<dbReference type="GO" id="GO:0005509">
    <property type="term" value="F:calcium ion binding"/>
    <property type="evidence" value="ECO:0007669"/>
    <property type="project" value="InterPro"/>
</dbReference>
<dbReference type="SUPFAM" id="SSF48225">
    <property type="entry name" value="Seven-hairpin glycosidases"/>
    <property type="match status" value="1"/>
</dbReference>
<comment type="caution">
    <text evidence="2">The sequence shown here is derived from an EMBL/GenBank/DDBJ whole genome shotgun (WGS) entry which is preliminary data.</text>
</comment>
<dbReference type="GO" id="GO:0044322">
    <property type="term" value="C:endoplasmic reticulum quality control compartment"/>
    <property type="evidence" value="ECO:0007669"/>
    <property type="project" value="GOC"/>
</dbReference>
<dbReference type="AlphaFoldDB" id="A0AAV0U1U6"/>
<dbReference type="Gene3D" id="1.50.10.10">
    <property type="match status" value="1"/>
</dbReference>
<dbReference type="GO" id="GO:1904380">
    <property type="term" value="P:endoplasmic reticulum mannose trimming"/>
    <property type="evidence" value="ECO:0007669"/>
    <property type="project" value="InterPro"/>
</dbReference>
<protein>
    <submittedName>
        <fullName evidence="2">Uncharacterized protein</fullName>
    </submittedName>
</protein>
<dbReference type="Proteomes" id="UP001159659">
    <property type="component" value="Unassembled WGS sequence"/>
</dbReference>
<sequence length="230" mass="25217">MDEEEYHGELLELAADLGRRLDLIGSTIDVRSRQVDARPWESWSGTGLVLRVFAEIPPDVQYDGGKNKARARRVSALQAFWPGLQVLVGDVSGAIRTHKHRFQLWDDFGAMPELLDLAPRGKSKPGNRGTVISWTRTGTCVMQSQRQQGEVLAKPPVIPVGLTVRLGDTHLMTLVATPAKFGSQITSSAVIEAPLLLLAPELGEACGSIDSNRVRDKIVMVARAVLQKQY</sequence>
<gene>
    <name evidence="2" type="ORF">PFR002_LOCUS5878</name>
</gene>
<dbReference type="GO" id="GO:0004571">
    <property type="term" value="F:mannosyl-oligosaccharide 1,2-alpha-mannosidase activity"/>
    <property type="evidence" value="ECO:0007669"/>
    <property type="project" value="InterPro"/>
</dbReference>
<accession>A0AAV0U1U6</accession>
<organism evidence="2 3">
    <name type="scientific">Peronospora farinosa</name>
    <dbReference type="NCBI Taxonomy" id="134698"/>
    <lineage>
        <taxon>Eukaryota</taxon>
        <taxon>Sar</taxon>
        <taxon>Stramenopiles</taxon>
        <taxon>Oomycota</taxon>
        <taxon>Peronosporomycetes</taxon>
        <taxon>Peronosporales</taxon>
        <taxon>Peronosporaceae</taxon>
        <taxon>Peronospora</taxon>
    </lineage>
</organism>
<name>A0AAV0U1U6_9STRA</name>
<reference evidence="2" key="1">
    <citation type="submission" date="2022-12" db="EMBL/GenBank/DDBJ databases">
        <authorList>
            <person name="Webb A."/>
        </authorList>
    </citation>
    <scope>NUCLEOTIDE SEQUENCE</scope>
    <source>
        <strain evidence="2">Pf2</strain>
    </source>
</reference>
<dbReference type="InterPro" id="IPR036026">
    <property type="entry name" value="Seven-hairpin_glycosidases"/>
</dbReference>
<dbReference type="GO" id="GO:0005975">
    <property type="term" value="P:carbohydrate metabolic process"/>
    <property type="evidence" value="ECO:0007669"/>
    <property type="project" value="InterPro"/>
</dbReference>
<dbReference type="GO" id="GO:0016020">
    <property type="term" value="C:membrane"/>
    <property type="evidence" value="ECO:0007669"/>
    <property type="project" value="InterPro"/>
</dbReference>
<keyword evidence="1" id="KW-0325">Glycoprotein</keyword>
<dbReference type="InterPro" id="IPR012341">
    <property type="entry name" value="6hp_glycosidase-like_sf"/>
</dbReference>
<dbReference type="PANTHER" id="PTHR45679">
    <property type="entry name" value="ER DEGRADATION-ENHANCING ALPHA-MANNOSIDASE-LIKE PROTEIN 2"/>
    <property type="match status" value="1"/>
</dbReference>